<protein>
    <submittedName>
        <fullName evidence="1">Uncharacterized protein</fullName>
    </submittedName>
</protein>
<proteinExistence type="predicted"/>
<sequence>MSSNNQLFAKEYEVILWNCDEDPPKQIKSKFEITCSNSEEIIYSSEGAILRVDKIYAGFKEPEVLTNLEQIKNLQWIGQHDQNNLKIGTWKVLWKDEQLQNVGGEYSKFGNKQGQWKEIIQNYWSKAQVYEAGEYINNQRQGFWKYIYEDKDLGGGEYNEQGKRNGKWIDLSDGFWAYSQVVYKGEYVDGQKIGRWDILYQQRKGKNFELIGGGNYDEGGNGKKIGEWIELNEGFWDYSQVIYKGEYSNNNKIGKWDILSRKKGEQLFLSIGGGFYCQSGSLQIRRWVEPRDGFGYQQKIVYDGQYQNGKRVGWWDIINFGIYNKFEKIGGGLYDSARKVGKWIELSDQFKYNSQVIYEGEYRYEQKIGIWNIFYREKEQQQFRQIGGGTYDQTGQGIKIGFWVELSDKFINNSQVSYQGEYQNNKKVGRWNIYSRNTDCQSEKIGDIFYNFDGKPLVGMCMQLNQFLNLSYIASVGKFVDGKKVGKWDIIYRSLHYEPFQKIGGGEYHTTNSGIKIGKWIELSGYFSQNIQVTYDGEYQNGKKVGLWKVYNQKKLSGCLNYDLEGRVIYKSGHPSNIINIGEIAQGQKVGRWDILSRCSSDQKYLLIGGGQYEEGNYGMKIGEWIELGEMFTKYTQVTYHGEYLNGKKVGKWQIFFQFKGIKIKKLIGGGQYEVENCGLKIGNWIEISDTFNQYSKLTYNGQYVNGLKVGLWKEYNGKKLRGCLNYDLGGNVIYKSGYPSNVMEIGEFINGKKVGRWDILRRNSNKKPYQLIGGGSYDEANQGNKIGMWIQITEQVNDNIIAIQKGEYNNDKKVGQWITTNQYSGFCECINYDSLDTHYIISEKNNNFIYNGVFNNGKKVGRWNQFYWNYSELKLIGGGSYQMCGDEIKIGMWIEFRVLSSGEFVTDQGQYEYGKKVGLWQILYKDEQIGGGQYDERGIEKIGNWIEVNEGYYQYFQVVDIGEYQSGKKVGKWEIYLRKVQNQKFQLIGGGVYDFDSSMKTGQWIEVDENFKIDSQFIQKGQYQNNQKIGRWDILFRNKDDIYFEKFGGGMLDECGDGSKQGKWIEIDLQFGNDIFYFLGEYKNSVKVGLWNTYCYDKEKKQNRIITLGVYDYNQSGIKIGKWIELKKDIFGYSQSLSGEYKNDKKVGIWEVKGFNNPEIRFEISFDI</sequence>
<dbReference type="AlphaFoldDB" id="A0A8S1UJ38"/>
<evidence type="ECO:0000313" key="1">
    <source>
        <dbReference type="EMBL" id="CAD8165201.1"/>
    </source>
</evidence>
<reference evidence="1" key="1">
    <citation type="submission" date="2021-01" db="EMBL/GenBank/DDBJ databases">
        <authorList>
            <consortium name="Genoscope - CEA"/>
            <person name="William W."/>
        </authorList>
    </citation>
    <scope>NUCLEOTIDE SEQUENCE</scope>
</reference>
<dbReference type="PANTHER" id="PTHR33706:SF1">
    <property type="entry name" value="TPR REPEAT PROTEIN"/>
    <property type="match status" value="1"/>
</dbReference>
<dbReference type="EMBL" id="CAJJDP010000046">
    <property type="protein sequence ID" value="CAD8165201.1"/>
    <property type="molecule type" value="Genomic_DNA"/>
</dbReference>
<dbReference type="PANTHER" id="PTHR33706">
    <property type="entry name" value="MORN VARIANT REPEAT PROTEIN"/>
    <property type="match status" value="1"/>
</dbReference>
<name>A0A8S1UJ38_PAROT</name>
<comment type="caution">
    <text evidence="1">The sequence shown here is derived from an EMBL/GenBank/DDBJ whole genome shotgun (WGS) entry which is preliminary data.</text>
</comment>
<gene>
    <name evidence="1" type="ORF">POCTA_138.1.T0460166</name>
</gene>
<organism evidence="1 2">
    <name type="scientific">Paramecium octaurelia</name>
    <dbReference type="NCBI Taxonomy" id="43137"/>
    <lineage>
        <taxon>Eukaryota</taxon>
        <taxon>Sar</taxon>
        <taxon>Alveolata</taxon>
        <taxon>Ciliophora</taxon>
        <taxon>Intramacronucleata</taxon>
        <taxon>Oligohymenophorea</taxon>
        <taxon>Peniculida</taxon>
        <taxon>Parameciidae</taxon>
        <taxon>Paramecium</taxon>
    </lineage>
</organism>
<keyword evidence="2" id="KW-1185">Reference proteome</keyword>
<dbReference type="OrthoDB" id="298777at2759"/>
<accession>A0A8S1UJ38</accession>
<evidence type="ECO:0000313" key="2">
    <source>
        <dbReference type="Proteomes" id="UP000683925"/>
    </source>
</evidence>
<dbReference type="Proteomes" id="UP000683925">
    <property type="component" value="Unassembled WGS sequence"/>
</dbReference>